<evidence type="ECO:0000313" key="1">
    <source>
        <dbReference type="EMBL" id="NEB72403.1"/>
    </source>
</evidence>
<organism evidence="1 2">
    <name type="scientific">Streptomyces microflavus</name>
    <name type="common">Streptomyces lipmanii</name>
    <dbReference type="NCBI Taxonomy" id="1919"/>
    <lineage>
        <taxon>Bacteria</taxon>
        <taxon>Bacillati</taxon>
        <taxon>Actinomycetota</taxon>
        <taxon>Actinomycetes</taxon>
        <taxon>Kitasatosporales</taxon>
        <taxon>Streptomycetaceae</taxon>
        <taxon>Streptomyces</taxon>
    </lineage>
</organism>
<sequence length="42" mass="4271">MSPKQQRGAATVERALAAALSVYAREGEQGLTVGAITRAGAL</sequence>
<gene>
    <name evidence="1" type="ORF">G3I39_35815</name>
</gene>
<reference evidence="1 2" key="1">
    <citation type="submission" date="2020-01" db="EMBL/GenBank/DDBJ databases">
        <title>Insect and environment-associated Actinomycetes.</title>
        <authorList>
            <person name="Currrie C."/>
            <person name="Chevrette M."/>
            <person name="Carlson C."/>
            <person name="Stubbendieck R."/>
            <person name="Wendt-Pienkowski E."/>
        </authorList>
    </citation>
    <scope>NUCLEOTIDE SEQUENCE [LARGE SCALE GENOMIC DNA]</scope>
    <source>
        <strain evidence="1 2">SID14438</strain>
    </source>
</reference>
<dbReference type="AlphaFoldDB" id="A0A6N9VI64"/>
<dbReference type="EMBL" id="JAAGME010001539">
    <property type="protein sequence ID" value="NEB72403.1"/>
    <property type="molecule type" value="Genomic_DNA"/>
</dbReference>
<protein>
    <submittedName>
        <fullName evidence="1">TetR/AcrR family transcriptional regulator</fullName>
    </submittedName>
</protein>
<proteinExistence type="predicted"/>
<feature type="non-terminal residue" evidence="1">
    <location>
        <position position="42"/>
    </location>
</feature>
<comment type="caution">
    <text evidence="1">The sequence shown here is derived from an EMBL/GenBank/DDBJ whole genome shotgun (WGS) entry which is preliminary data.</text>
</comment>
<name>A0A6N9VI64_STRMI</name>
<evidence type="ECO:0000313" key="2">
    <source>
        <dbReference type="Proteomes" id="UP000471648"/>
    </source>
</evidence>
<accession>A0A6N9VI64</accession>
<dbReference type="Proteomes" id="UP000471648">
    <property type="component" value="Unassembled WGS sequence"/>
</dbReference>